<keyword evidence="2" id="KW-1185">Reference proteome</keyword>
<proteinExistence type="predicted"/>
<accession>A0ABN7UNB9</accession>
<evidence type="ECO:0000313" key="2">
    <source>
        <dbReference type="Proteomes" id="UP000789901"/>
    </source>
</evidence>
<name>A0ABN7UNB9_GIGMA</name>
<dbReference type="Gene3D" id="1.20.1170.10">
    <property type="match status" value="1"/>
</dbReference>
<comment type="caution">
    <text evidence="1">The sequence shown here is derived from an EMBL/GenBank/DDBJ whole genome shotgun (WGS) entry which is preliminary data.</text>
</comment>
<protein>
    <submittedName>
        <fullName evidence="1">9517_t:CDS:1</fullName>
    </submittedName>
</protein>
<dbReference type="Proteomes" id="UP000789901">
    <property type="component" value="Unassembled WGS sequence"/>
</dbReference>
<organism evidence="1 2">
    <name type="scientific">Gigaspora margarita</name>
    <dbReference type="NCBI Taxonomy" id="4874"/>
    <lineage>
        <taxon>Eukaryota</taxon>
        <taxon>Fungi</taxon>
        <taxon>Fungi incertae sedis</taxon>
        <taxon>Mucoromycota</taxon>
        <taxon>Glomeromycotina</taxon>
        <taxon>Glomeromycetes</taxon>
        <taxon>Diversisporales</taxon>
        <taxon>Gigasporaceae</taxon>
        <taxon>Gigaspora</taxon>
    </lineage>
</organism>
<evidence type="ECO:0000313" key="1">
    <source>
        <dbReference type="EMBL" id="CAG8638876.1"/>
    </source>
</evidence>
<gene>
    <name evidence="1" type="ORF">GMARGA_LOCUS8736</name>
</gene>
<reference evidence="1 2" key="1">
    <citation type="submission" date="2021-06" db="EMBL/GenBank/DDBJ databases">
        <authorList>
            <person name="Kallberg Y."/>
            <person name="Tangrot J."/>
            <person name="Rosling A."/>
        </authorList>
    </citation>
    <scope>NUCLEOTIDE SEQUENCE [LARGE SCALE GENOMIC DNA]</scope>
    <source>
        <strain evidence="1 2">120-4 pot B 10/14</strain>
    </source>
</reference>
<sequence>MTLIYPEDNAKHTTPDMLALGEAMTSTIKRFSNCRKLTVKNNEISKLLEEINQLRLKFRDFASDSVKQSSKLARFAEEVVIFAECCNDVGFSKDDLLDLLRMRLSDARKNKENSEILQLKIRHIRDDLTDVTDKLVQYATDIKNCHRIIDSDTGKKLSEREATQEKYNASSKVNISLAIFGALTALAASPFTGGTTALAAICASVVDAGIFTATAGTAIAGGTKLLAHSEGAAIDTLNKKLLTERDHLTSCIETLNNDLILIIKTCRKFITFWEEQIDAINSIIEKLEPLNNQEALRNIKLVAYGLLKTWKNVNSQCREYNRIMYTELDNDALLRNTVTISASCRDEVMFCKFSNCGMAQLLNANTLK</sequence>
<dbReference type="EMBL" id="CAJVQB010004544">
    <property type="protein sequence ID" value="CAG8638876.1"/>
    <property type="molecule type" value="Genomic_DNA"/>
</dbReference>